<dbReference type="PANTHER" id="PTHR15822">
    <property type="entry name" value="TRAF AND TNF RECEPTOR-ASSOCIATED PROTEIN"/>
    <property type="match status" value="1"/>
</dbReference>
<keyword evidence="4" id="KW-0479">Metal-binding</keyword>
<sequence>MKVIKNILVGVLTGASVVTVLLLLLVGYSDRIDPVDHPMLACLGMFLPFAVVANILFIPIWVIFKWKRVWIPVVGLVLAYAPIRTYFPINFNADKEPPAEGIKVVSYNVCGFGGNYKYEQAVDTVAGYLKRIDADIVCLQEDMGGKGGNGFEKMKELYPYNDTIHFSNDVIFNAIGIHTRYPIIRKERLPMSSRSNGAIAYFLQVEEDTVIVINNHLESTHLSTEERNRYQEVLKGEVERDSAEAELWYILKKLSLHMADRAIQARTVNEFVETHSDYPIILCGDFNDTPISFTRHTIATHLNDCFVSAGCGLGLSFNRKGFNFRIDHIMCSADYKPVRCFVDSEMDASDHYPIICWLKKVRNQ</sequence>
<proteinExistence type="predicted"/>
<dbReference type="GO" id="GO:0046872">
    <property type="term" value="F:metal ion binding"/>
    <property type="evidence" value="ECO:0007669"/>
    <property type="project" value="UniProtKB-KW"/>
</dbReference>
<dbReference type="Gene3D" id="3.60.10.10">
    <property type="entry name" value="Endonuclease/exonuclease/phosphatase"/>
    <property type="match status" value="1"/>
</dbReference>
<evidence type="ECO:0000256" key="3">
    <source>
        <dbReference type="ARBA" id="ARBA00022722"/>
    </source>
</evidence>
<keyword evidence="6 11" id="KW-0378">Hydrolase</keyword>
<keyword evidence="7" id="KW-0460">Magnesium</keyword>
<evidence type="ECO:0000313" key="11">
    <source>
        <dbReference type="EMBL" id="SDG76802.1"/>
    </source>
</evidence>
<dbReference type="AlphaFoldDB" id="A0A1G7WXZ2"/>
<dbReference type="Pfam" id="PF03372">
    <property type="entry name" value="Exo_endo_phos"/>
    <property type="match status" value="1"/>
</dbReference>
<feature type="domain" description="Endonuclease/exonuclease/phosphatase" evidence="10">
    <location>
        <begin position="105"/>
        <end position="351"/>
    </location>
</feature>
<dbReference type="Proteomes" id="UP000198779">
    <property type="component" value="Unassembled WGS sequence"/>
</dbReference>
<dbReference type="RefSeq" id="WP_091817616.1">
    <property type="nucleotide sequence ID" value="NZ_FNCQ01000009.1"/>
</dbReference>
<evidence type="ECO:0000256" key="1">
    <source>
        <dbReference type="ARBA" id="ARBA00001936"/>
    </source>
</evidence>
<comment type="cofactor">
    <cofactor evidence="2">
        <name>Mg(2+)</name>
        <dbReference type="ChEBI" id="CHEBI:18420"/>
    </cofactor>
</comment>
<protein>
    <submittedName>
        <fullName evidence="11">Metal-dependent hydrolase, endonuclease/exonuclease/phosphatase family</fullName>
    </submittedName>
</protein>
<dbReference type="InterPro" id="IPR036691">
    <property type="entry name" value="Endo/exonu/phosph_ase_sf"/>
</dbReference>
<keyword evidence="9" id="KW-0812">Transmembrane</keyword>
<keyword evidence="8" id="KW-0234">DNA repair</keyword>
<dbReference type="GO" id="GO:0006281">
    <property type="term" value="P:DNA repair"/>
    <property type="evidence" value="ECO:0007669"/>
    <property type="project" value="UniProtKB-KW"/>
</dbReference>
<reference evidence="12" key="1">
    <citation type="submission" date="2016-10" db="EMBL/GenBank/DDBJ databases">
        <authorList>
            <person name="Varghese N."/>
            <person name="Submissions S."/>
        </authorList>
    </citation>
    <scope>NUCLEOTIDE SEQUENCE [LARGE SCALE GENOMIC DNA]</scope>
    <source>
        <strain evidence="12">BP1-148</strain>
    </source>
</reference>
<keyword evidence="11" id="KW-0255">Endonuclease</keyword>
<feature type="transmembrane region" description="Helical" evidence="9">
    <location>
        <begin position="38"/>
        <end position="62"/>
    </location>
</feature>
<dbReference type="GO" id="GO:0004519">
    <property type="term" value="F:endonuclease activity"/>
    <property type="evidence" value="ECO:0007669"/>
    <property type="project" value="UniProtKB-KW"/>
</dbReference>
<keyword evidence="12" id="KW-1185">Reference proteome</keyword>
<name>A0A1G7WXZ2_9BACT</name>
<dbReference type="EMBL" id="FNCQ01000009">
    <property type="protein sequence ID" value="SDG76802.1"/>
    <property type="molecule type" value="Genomic_DNA"/>
</dbReference>
<keyword evidence="9" id="KW-1133">Transmembrane helix</keyword>
<dbReference type="STRING" id="645274.SAMN04487901_10939"/>
<gene>
    <name evidence="11" type="ORF">SAMN04487901_10939</name>
</gene>
<evidence type="ECO:0000256" key="7">
    <source>
        <dbReference type="ARBA" id="ARBA00022842"/>
    </source>
</evidence>
<evidence type="ECO:0000256" key="5">
    <source>
        <dbReference type="ARBA" id="ARBA00022763"/>
    </source>
</evidence>
<feature type="transmembrane region" description="Helical" evidence="9">
    <location>
        <begin position="69"/>
        <end position="87"/>
    </location>
</feature>
<dbReference type="GO" id="GO:0004527">
    <property type="term" value="F:exonuclease activity"/>
    <property type="evidence" value="ECO:0007669"/>
    <property type="project" value="UniProtKB-KW"/>
</dbReference>
<keyword evidence="5" id="KW-0227">DNA damage</keyword>
<evidence type="ECO:0000256" key="2">
    <source>
        <dbReference type="ARBA" id="ARBA00001946"/>
    </source>
</evidence>
<accession>A0A1G7WXZ2</accession>
<dbReference type="SUPFAM" id="SSF56219">
    <property type="entry name" value="DNase I-like"/>
    <property type="match status" value="1"/>
</dbReference>
<evidence type="ECO:0000256" key="4">
    <source>
        <dbReference type="ARBA" id="ARBA00022723"/>
    </source>
</evidence>
<feature type="transmembrane region" description="Helical" evidence="9">
    <location>
        <begin position="7"/>
        <end position="26"/>
    </location>
</feature>
<evidence type="ECO:0000256" key="6">
    <source>
        <dbReference type="ARBA" id="ARBA00022801"/>
    </source>
</evidence>
<comment type="cofactor">
    <cofactor evidence="1">
        <name>Mn(2+)</name>
        <dbReference type="ChEBI" id="CHEBI:29035"/>
    </cofactor>
</comment>
<keyword evidence="11" id="KW-0269">Exonuclease</keyword>
<dbReference type="InterPro" id="IPR051547">
    <property type="entry name" value="TDP2-like"/>
</dbReference>
<dbReference type="InterPro" id="IPR005135">
    <property type="entry name" value="Endo/exonuclease/phosphatase"/>
</dbReference>
<dbReference type="CDD" id="cd09084">
    <property type="entry name" value="EEP-2"/>
    <property type="match status" value="1"/>
</dbReference>
<keyword evidence="9" id="KW-0472">Membrane</keyword>
<organism evidence="11 12">
    <name type="scientific">Prevotella communis</name>
    <dbReference type="NCBI Taxonomy" id="2913614"/>
    <lineage>
        <taxon>Bacteria</taxon>
        <taxon>Pseudomonadati</taxon>
        <taxon>Bacteroidota</taxon>
        <taxon>Bacteroidia</taxon>
        <taxon>Bacteroidales</taxon>
        <taxon>Prevotellaceae</taxon>
        <taxon>Prevotella</taxon>
    </lineage>
</organism>
<evidence type="ECO:0000313" key="12">
    <source>
        <dbReference type="Proteomes" id="UP000198779"/>
    </source>
</evidence>
<evidence type="ECO:0000256" key="8">
    <source>
        <dbReference type="ARBA" id="ARBA00023204"/>
    </source>
</evidence>
<evidence type="ECO:0000256" key="9">
    <source>
        <dbReference type="SAM" id="Phobius"/>
    </source>
</evidence>
<dbReference type="PANTHER" id="PTHR15822:SF4">
    <property type="entry name" value="TYROSYL-DNA PHOSPHODIESTERASE 2"/>
    <property type="match status" value="1"/>
</dbReference>
<keyword evidence="3" id="KW-0540">Nuclease</keyword>
<evidence type="ECO:0000259" key="10">
    <source>
        <dbReference type="Pfam" id="PF03372"/>
    </source>
</evidence>